<dbReference type="AlphaFoldDB" id="A0A395IM98"/>
<name>A0A395IM98_9HELO</name>
<feature type="compositionally biased region" description="Low complexity" evidence="1">
    <location>
        <begin position="41"/>
        <end position="50"/>
    </location>
</feature>
<protein>
    <submittedName>
        <fullName evidence="2">Uncharacterized protein</fullName>
    </submittedName>
</protein>
<accession>A0A395IM98</accession>
<proteinExistence type="predicted"/>
<evidence type="ECO:0000313" key="3">
    <source>
        <dbReference type="Proteomes" id="UP000249056"/>
    </source>
</evidence>
<evidence type="ECO:0000256" key="1">
    <source>
        <dbReference type="SAM" id="MobiDB-lite"/>
    </source>
</evidence>
<dbReference type="Proteomes" id="UP000249056">
    <property type="component" value="Unassembled WGS sequence"/>
</dbReference>
<sequence>MAPTKKIKPEMSAFERRRLENIAANQSNVERPEYDSTKNCTKTAPKPKSSTPRKKTAPIKKETSRPTRISSRLAGIEADSETAKRKAEVELDFAKEVSQAKRQRVAGDLNISDIVVEGKNGRKKKDFIWYYAWCSTQLRTFTEDEYKRDNR</sequence>
<organism evidence="2 3">
    <name type="scientific">Monilinia fructigena</name>
    <dbReference type="NCBI Taxonomy" id="38457"/>
    <lineage>
        <taxon>Eukaryota</taxon>
        <taxon>Fungi</taxon>
        <taxon>Dikarya</taxon>
        <taxon>Ascomycota</taxon>
        <taxon>Pezizomycotina</taxon>
        <taxon>Leotiomycetes</taxon>
        <taxon>Helotiales</taxon>
        <taxon>Sclerotiniaceae</taxon>
        <taxon>Monilinia</taxon>
    </lineage>
</organism>
<gene>
    <name evidence="2" type="ORF">DID88_009986</name>
</gene>
<dbReference type="OrthoDB" id="9890280at2759"/>
<reference evidence="2 3" key="1">
    <citation type="submission" date="2018-06" db="EMBL/GenBank/DDBJ databases">
        <title>Genome Sequence of the Brown Rot Fungal Pathogen Monilinia fructigena.</title>
        <authorList>
            <person name="Landi L."/>
            <person name="De Miccolis Angelini R.M."/>
            <person name="Pollastro S."/>
            <person name="Abate D."/>
            <person name="Faretra F."/>
            <person name="Romanazzi G."/>
        </authorList>
    </citation>
    <scope>NUCLEOTIDE SEQUENCE [LARGE SCALE GENOMIC DNA]</scope>
    <source>
        <strain evidence="2 3">Mfrg269</strain>
    </source>
</reference>
<comment type="caution">
    <text evidence="2">The sequence shown here is derived from an EMBL/GenBank/DDBJ whole genome shotgun (WGS) entry which is preliminary data.</text>
</comment>
<feature type="region of interest" description="Disordered" evidence="1">
    <location>
        <begin position="20"/>
        <end position="81"/>
    </location>
</feature>
<keyword evidence="3" id="KW-1185">Reference proteome</keyword>
<evidence type="ECO:0000313" key="2">
    <source>
        <dbReference type="EMBL" id="RAL60668.1"/>
    </source>
</evidence>
<dbReference type="EMBL" id="QKRW01000038">
    <property type="protein sequence ID" value="RAL60668.1"/>
    <property type="molecule type" value="Genomic_DNA"/>
</dbReference>